<dbReference type="GO" id="GO:0005829">
    <property type="term" value="C:cytosol"/>
    <property type="evidence" value="ECO:0007669"/>
    <property type="project" value="TreeGrafter"/>
</dbReference>
<dbReference type="Pfam" id="PF00126">
    <property type="entry name" value="HTH_1"/>
    <property type="match status" value="1"/>
</dbReference>
<evidence type="ECO:0000256" key="2">
    <source>
        <dbReference type="ARBA" id="ARBA00023015"/>
    </source>
</evidence>
<evidence type="ECO:0000256" key="1">
    <source>
        <dbReference type="ARBA" id="ARBA00009437"/>
    </source>
</evidence>
<dbReference type="GO" id="GO:0003677">
    <property type="term" value="F:DNA binding"/>
    <property type="evidence" value="ECO:0007669"/>
    <property type="project" value="UniProtKB-KW"/>
</dbReference>
<sequence length="311" mass="35430">MNIQQFQYVLAVADSKNFEEAAERCFITQSTLSTMIARFEGEIGMKIFNRKTKPVSITTEGLEIIQKLRVINNEISQLENVIQELKGEMIGELKIGIIPTIAPYLLPLFLSDFATKFQKIKIIVKEIPTSQIIESLKNRSLDIGILALPILDSELIEKELFVEPFLVYDCRDKKSVSKISINELDYSRLLLLQEGHCLRTQVHQICELSDQSPNVEINFEFESASMDSLLRFTKANQGMTIIPYLASLEIFDKDKKNIVAFKMPIPSRSVGMLTHKFFVKKRLASELQKIIHDAVLELIPKVKKAEIVNPV</sequence>
<organism evidence="6 7">
    <name type="scientific">Vicingus serpentipes</name>
    <dbReference type="NCBI Taxonomy" id="1926625"/>
    <lineage>
        <taxon>Bacteria</taxon>
        <taxon>Pseudomonadati</taxon>
        <taxon>Bacteroidota</taxon>
        <taxon>Flavobacteriia</taxon>
        <taxon>Flavobacteriales</taxon>
        <taxon>Vicingaceae</taxon>
        <taxon>Vicingus</taxon>
    </lineage>
</organism>
<dbReference type="InterPro" id="IPR050950">
    <property type="entry name" value="HTH-type_LysR_regulators"/>
</dbReference>
<dbReference type="OrthoDB" id="9803735at2"/>
<dbReference type="Pfam" id="PF03466">
    <property type="entry name" value="LysR_substrate"/>
    <property type="match status" value="1"/>
</dbReference>
<dbReference type="SUPFAM" id="SSF46785">
    <property type="entry name" value="Winged helix' DNA-binding domain"/>
    <property type="match status" value="1"/>
</dbReference>
<name>A0A5C6RXK8_9FLAO</name>
<evidence type="ECO:0000256" key="3">
    <source>
        <dbReference type="ARBA" id="ARBA00023125"/>
    </source>
</evidence>
<dbReference type="InterPro" id="IPR036388">
    <property type="entry name" value="WH-like_DNA-bd_sf"/>
</dbReference>
<evidence type="ECO:0000259" key="5">
    <source>
        <dbReference type="PROSITE" id="PS50931"/>
    </source>
</evidence>
<dbReference type="PANTHER" id="PTHR30419">
    <property type="entry name" value="HTH-TYPE TRANSCRIPTIONAL REGULATOR YBHD"/>
    <property type="match status" value="1"/>
</dbReference>
<dbReference type="GO" id="GO:0003700">
    <property type="term" value="F:DNA-binding transcription factor activity"/>
    <property type="evidence" value="ECO:0007669"/>
    <property type="project" value="InterPro"/>
</dbReference>
<feature type="domain" description="HTH lysR-type" evidence="5">
    <location>
        <begin position="1"/>
        <end position="58"/>
    </location>
</feature>
<dbReference type="InterPro" id="IPR036390">
    <property type="entry name" value="WH_DNA-bd_sf"/>
</dbReference>
<accession>A0A5C6RXK8</accession>
<keyword evidence="7" id="KW-1185">Reference proteome</keyword>
<dbReference type="RefSeq" id="WP_147097636.1">
    <property type="nucleotide sequence ID" value="NZ_VOOS01000001.1"/>
</dbReference>
<dbReference type="InterPro" id="IPR005119">
    <property type="entry name" value="LysR_subst-bd"/>
</dbReference>
<dbReference type="Gene3D" id="1.10.10.10">
    <property type="entry name" value="Winged helix-like DNA-binding domain superfamily/Winged helix DNA-binding domain"/>
    <property type="match status" value="1"/>
</dbReference>
<dbReference type="Gene3D" id="3.40.190.10">
    <property type="entry name" value="Periplasmic binding protein-like II"/>
    <property type="match status" value="2"/>
</dbReference>
<dbReference type="CDD" id="cd08411">
    <property type="entry name" value="PBP2_OxyR"/>
    <property type="match status" value="1"/>
</dbReference>
<gene>
    <name evidence="6" type="ORF">FRY74_00705</name>
</gene>
<protein>
    <submittedName>
        <fullName evidence="6">LysR family transcriptional regulator</fullName>
    </submittedName>
</protein>
<dbReference type="PANTHER" id="PTHR30419:SF29">
    <property type="entry name" value="LYSR-FAMILY TRANSCRIPTIONAL REGULATOR"/>
    <property type="match status" value="1"/>
</dbReference>
<dbReference type="AlphaFoldDB" id="A0A5C6RXK8"/>
<comment type="similarity">
    <text evidence="1">Belongs to the LysR transcriptional regulatory family.</text>
</comment>
<evidence type="ECO:0000313" key="7">
    <source>
        <dbReference type="Proteomes" id="UP000321721"/>
    </source>
</evidence>
<keyword evidence="2" id="KW-0805">Transcription regulation</keyword>
<keyword evidence="4" id="KW-0804">Transcription</keyword>
<evidence type="ECO:0000313" key="6">
    <source>
        <dbReference type="EMBL" id="TXB66735.1"/>
    </source>
</evidence>
<dbReference type="Proteomes" id="UP000321721">
    <property type="component" value="Unassembled WGS sequence"/>
</dbReference>
<evidence type="ECO:0000256" key="4">
    <source>
        <dbReference type="ARBA" id="ARBA00023163"/>
    </source>
</evidence>
<dbReference type="SUPFAM" id="SSF53850">
    <property type="entry name" value="Periplasmic binding protein-like II"/>
    <property type="match status" value="1"/>
</dbReference>
<dbReference type="EMBL" id="VOOS01000001">
    <property type="protein sequence ID" value="TXB66735.1"/>
    <property type="molecule type" value="Genomic_DNA"/>
</dbReference>
<keyword evidence="3" id="KW-0238">DNA-binding</keyword>
<comment type="caution">
    <text evidence="6">The sequence shown here is derived from an EMBL/GenBank/DDBJ whole genome shotgun (WGS) entry which is preliminary data.</text>
</comment>
<reference evidence="6 7" key="1">
    <citation type="submission" date="2019-08" db="EMBL/GenBank/DDBJ databases">
        <title>Genome of Vicingus serpentipes NCIMB 15042.</title>
        <authorList>
            <person name="Bowman J.P."/>
        </authorList>
    </citation>
    <scope>NUCLEOTIDE SEQUENCE [LARGE SCALE GENOMIC DNA]</scope>
    <source>
        <strain evidence="6 7">NCIMB 15042</strain>
    </source>
</reference>
<dbReference type="InterPro" id="IPR000847">
    <property type="entry name" value="LysR_HTH_N"/>
</dbReference>
<dbReference type="PROSITE" id="PS50931">
    <property type="entry name" value="HTH_LYSR"/>
    <property type="match status" value="1"/>
</dbReference>
<proteinExistence type="inferred from homology"/>